<accession>A0A543AMU0</accession>
<proteinExistence type="predicted"/>
<name>A0A543AMU0_9MICC</name>
<evidence type="ECO:0000313" key="3">
    <source>
        <dbReference type="EMBL" id="TQL73878.1"/>
    </source>
</evidence>
<evidence type="ECO:0000313" key="4">
    <source>
        <dbReference type="Proteomes" id="UP000319746"/>
    </source>
</evidence>
<sequence>MKTPVPIVGLLGRALVMCGLALALVGCSGHYPADPDGTLDRVSGGSLRVGVSHQPPWTDTAGDNSAEDPGGIEAQLIEDYAQTINAEVEWHAGGEEQLIKLLSERELDVVIGGLTDKSPWSSDVGLTTGYAESIAVDGKIAKHVMAVQMGENAFMTSLERYLLDLDIEQQVPEEMRP</sequence>
<reference evidence="3 4" key="1">
    <citation type="submission" date="2019-06" db="EMBL/GenBank/DDBJ databases">
        <title>Sequencing the genomes of 1000 actinobacteria strains.</title>
        <authorList>
            <person name="Klenk H.-P."/>
        </authorList>
    </citation>
    <scope>NUCLEOTIDE SEQUENCE [LARGE SCALE GENOMIC DNA]</scope>
    <source>
        <strain evidence="3 4">DSM 24083</strain>
    </source>
</reference>
<protein>
    <recommendedName>
        <fullName evidence="2">Solute-binding protein family 3/N-terminal domain-containing protein</fullName>
    </recommendedName>
</protein>
<evidence type="ECO:0000256" key="1">
    <source>
        <dbReference type="SAM" id="SignalP"/>
    </source>
</evidence>
<keyword evidence="1" id="KW-0732">Signal</keyword>
<dbReference type="Pfam" id="PF00497">
    <property type="entry name" value="SBP_bac_3"/>
    <property type="match status" value="1"/>
</dbReference>
<feature type="domain" description="Solute-binding protein family 3/N-terminal" evidence="2">
    <location>
        <begin position="47"/>
        <end position="134"/>
    </location>
</feature>
<feature type="chain" id="PRO_5039665539" description="Solute-binding protein family 3/N-terminal domain-containing protein" evidence="1">
    <location>
        <begin position="24"/>
        <end position="177"/>
    </location>
</feature>
<feature type="signal peptide" evidence="1">
    <location>
        <begin position="1"/>
        <end position="23"/>
    </location>
</feature>
<dbReference type="PROSITE" id="PS51257">
    <property type="entry name" value="PROKAR_LIPOPROTEIN"/>
    <property type="match status" value="1"/>
</dbReference>
<comment type="caution">
    <text evidence="3">The sequence shown here is derived from an EMBL/GenBank/DDBJ whole genome shotgun (WGS) entry which is preliminary data.</text>
</comment>
<organism evidence="3 4">
    <name type="scientific">Enteractinococcus coprophilus</name>
    <dbReference type="NCBI Taxonomy" id="1027633"/>
    <lineage>
        <taxon>Bacteria</taxon>
        <taxon>Bacillati</taxon>
        <taxon>Actinomycetota</taxon>
        <taxon>Actinomycetes</taxon>
        <taxon>Micrococcales</taxon>
        <taxon>Micrococcaceae</taxon>
    </lineage>
</organism>
<dbReference type="Proteomes" id="UP000319746">
    <property type="component" value="Unassembled WGS sequence"/>
</dbReference>
<keyword evidence="4" id="KW-1185">Reference proteome</keyword>
<dbReference type="EMBL" id="VFOU01000001">
    <property type="protein sequence ID" value="TQL73878.1"/>
    <property type="molecule type" value="Genomic_DNA"/>
</dbReference>
<evidence type="ECO:0000259" key="2">
    <source>
        <dbReference type="Pfam" id="PF00497"/>
    </source>
</evidence>
<dbReference type="InterPro" id="IPR001638">
    <property type="entry name" value="Solute-binding_3/MltF_N"/>
</dbReference>
<dbReference type="RefSeq" id="WP_246057153.1">
    <property type="nucleotide sequence ID" value="NZ_BAABAN010000017.1"/>
</dbReference>
<dbReference type="AlphaFoldDB" id="A0A543AMU0"/>
<dbReference type="SUPFAM" id="SSF53850">
    <property type="entry name" value="Periplasmic binding protein-like II"/>
    <property type="match status" value="1"/>
</dbReference>
<dbReference type="Gene3D" id="3.40.190.10">
    <property type="entry name" value="Periplasmic binding protein-like II"/>
    <property type="match status" value="1"/>
</dbReference>
<gene>
    <name evidence="3" type="ORF">FB556_0327</name>
</gene>